<protein>
    <submittedName>
        <fullName evidence="1">Uncharacterized protein</fullName>
    </submittedName>
</protein>
<evidence type="ECO:0000313" key="1">
    <source>
        <dbReference type="EMBL" id="KAK0059897.1"/>
    </source>
</evidence>
<accession>A0AAD8FCG9</accession>
<gene>
    <name evidence="1" type="ORF">Bpfe_010756</name>
</gene>
<keyword evidence="2" id="KW-1185">Reference proteome</keyword>
<dbReference type="EMBL" id="JASAOG010000039">
    <property type="protein sequence ID" value="KAK0059897.1"/>
    <property type="molecule type" value="Genomic_DNA"/>
</dbReference>
<organism evidence="1 2">
    <name type="scientific">Biomphalaria pfeifferi</name>
    <name type="common">Bloodfluke planorb</name>
    <name type="synonym">Freshwater snail</name>
    <dbReference type="NCBI Taxonomy" id="112525"/>
    <lineage>
        <taxon>Eukaryota</taxon>
        <taxon>Metazoa</taxon>
        <taxon>Spiralia</taxon>
        <taxon>Lophotrochozoa</taxon>
        <taxon>Mollusca</taxon>
        <taxon>Gastropoda</taxon>
        <taxon>Heterobranchia</taxon>
        <taxon>Euthyneura</taxon>
        <taxon>Panpulmonata</taxon>
        <taxon>Hygrophila</taxon>
        <taxon>Lymnaeoidea</taxon>
        <taxon>Planorbidae</taxon>
        <taxon>Biomphalaria</taxon>
    </lineage>
</organism>
<sequence length="77" mass="9455">MERRRDEEKEKWREEEMKRIRVEEKGRCREGETTVRETEREREVGKNCKEVILYQTSTLFRVQWPNGINSHDLDSLD</sequence>
<reference evidence="1" key="2">
    <citation type="submission" date="2023-04" db="EMBL/GenBank/DDBJ databases">
        <authorList>
            <person name="Bu L."/>
            <person name="Lu L."/>
            <person name="Laidemitt M.R."/>
            <person name="Zhang S.M."/>
            <person name="Mutuku M."/>
            <person name="Mkoji G."/>
            <person name="Steinauer M."/>
            <person name="Loker E.S."/>
        </authorList>
    </citation>
    <scope>NUCLEOTIDE SEQUENCE</scope>
    <source>
        <strain evidence="1">KasaAsao</strain>
        <tissue evidence="1">Whole Snail</tissue>
    </source>
</reference>
<reference evidence="1" key="1">
    <citation type="journal article" date="2023" name="PLoS Negl. Trop. Dis.">
        <title>A genome sequence for Biomphalaria pfeifferi, the major vector snail for the human-infecting parasite Schistosoma mansoni.</title>
        <authorList>
            <person name="Bu L."/>
            <person name="Lu L."/>
            <person name="Laidemitt M.R."/>
            <person name="Zhang S.M."/>
            <person name="Mutuku M."/>
            <person name="Mkoji G."/>
            <person name="Steinauer M."/>
            <person name="Loker E.S."/>
        </authorList>
    </citation>
    <scope>NUCLEOTIDE SEQUENCE</scope>
    <source>
        <strain evidence="1">KasaAsao</strain>
    </source>
</reference>
<dbReference type="Proteomes" id="UP001233172">
    <property type="component" value="Unassembled WGS sequence"/>
</dbReference>
<comment type="caution">
    <text evidence="1">The sequence shown here is derived from an EMBL/GenBank/DDBJ whole genome shotgun (WGS) entry which is preliminary data.</text>
</comment>
<name>A0AAD8FCG9_BIOPF</name>
<dbReference type="AlphaFoldDB" id="A0AAD8FCG9"/>
<proteinExistence type="predicted"/>
<evidence type="ECO:0000313" key="2">
    <source>
        <dbReference type="Proteomes" id="UP001233172"/>
    </source>
</evidence>